<protein>
    <submittedName>
        <fullName evidence="2">Uncharacterized protein</fullName>
    </submittedName>
</protein>
<evidence type="ECO:0000256" key="1">
    <source>
        <dbReference type="SAM" id="Phobius"/>
    </source>
</evidence>
<dbReference type="Proteomes" id="UP001248581">
    <property type="component" value="Chromosome"/>
</dbReference>
<dbReference type="EMBL" id="CP134146">
    <property type="protein sequence ID" value="WNC68608.1"/>
    <property type="molecule type" value="Genomic_DNA"/>
</dbReference>
<keyword evidence="3" id="KW-1185">Reference proteome</keyword>
<dbReference type="RefSeq" id="WP_348387762.1">
    <property type="nucleotide sequence ID" value="NZ_CP134146.1"/>
</dbReference>
<keyword evidence="1" id="KW-0472">Membrane</keyword>
<feature type="transmembrane region" description="Helical" evidence="1">
    <location>
        <begin position="12"/>
        <end position="30"/>
    </location>
</feature>
<gene>
    <name evidence="2" type="ORF">RI845_00325</name>
</gene>
<feature type="transmembrane region" description="Helical" evidence="1">
    <location>
        <begin position="36"/>
        <end position="61"/>
    </location>
</feature>
<keyword evidence="1" id="KW-1133">Transmembrane helix</keyword>
<evidence type="ECO:0000313" key="2">
    <source>
        <dbReference type="EMBL" id="WNC68608.1"/>
    </source>
</evidence>
<reference evidence="3" key="1">
    <citation type="submission" date="2023-09" db="EMBL/GenBank/DDBJ databases">
        <authorList>
            <person name="Zhang C."/>
        </authorList>
    </citation>
    <scope>NUCLEOTIDE SEQUENCE [LARGE SCALE GENOMIC DNA]</scope>
    <source>
        <strain evidence="3">SQ345</strain>
    </source>
</reference>
<feature type="transmembrane region" description="Helical" evidence="1">
    <location>
        <begin position="68"/>
        <end position="87"/>
    </location>
</feature>
<accession>A0ABY9TK30</accession>
<evidence type="ECO:0000313" key="3">
    <source>
        <dbReference type="Proteomes" id="UP001248581"/>
    </source>
</evidence>
<sequence length="126" mass="14495">MYQLMRPIQLKLAILFCFIGLLINLAYIPLNMESYGTGWLIIFAVKLFVSFFWAAAFILILKGSSWPRYVYSAFVIYALVKTVYLGAFSLLDFWVITSLLASFGAIILWFLPQSNNWFKVIKNQAS</sequence>
<proteinExistence type="predicted"/>
<keyword evidence="1" id="KW-0812">Transmembrane</keyword>
<name>A0ABY9TK30_9GAMM</name>
<organism evidence="2 3">
    <name type="scientific">Thalassotalea nanhaiensis</name>
    <dbReference type="NCBI Taxonomy" id="3065648"/>
    <lineage>
        <taxon>Bacteria</taxon>
        <taxon>Pseudomonadati</taxon>
        <taxon>Pseudomonadota</taxon>
        <taxon>Gammaproteobacteria</taxon>
        <taxon>Alteromonadales</taxon>
        <taxon>Colwelliaceae</taxon>
        <taxon>Thalassotalea</taxon>
    </lineage>
</organism>
<feature type="transmembrane region" description="Helical" evidence="1">
    <location>
        <begin position="93"/>
        <end position="111"/>
    </location>
</feature>